<evidence type="ECO:0000313" key="2">
    <source>
        <dbReference type="Proteomes" id="UP000031668"/>
    </source>
</evidence>
<keyword evidence="2" id="KW-1185">Reference proteome</keyword>
<comment type="caution">
    <text evidence="1">The sequence shown here is derived from an EMBL/GenBank/DDBJ whole genome shotgun (WGS) entry which is preliminary data.</text>
</comment>
<sequence length="172" mass="19967">MSRKRTHSDSLNNFSKSTHKCICNYGFESCERDDINNFPSPFDCKNFKSLLSEINISSKQLLILICNYLKSIQFDEEADSLARKCKLDLTGSHLSKIIYLISNKDFETLFKNIETLIPHEEAETYFEIKKEIFLYLFRQELEKGSQVEALKFLLKFSGIAGLTSKQAYIFMT</sequence>
<reference evidence="1 2" key="1">
    <citation type="journal article" date="2014" name="Genome Biol. Evol.">
        <title>The genome of the myxosporean Thelohanellus kitauei shows adaptations to nutrient acquisition within its fish host.</title>
        <authorList>
            <person name="Yang Y."/>
            <person name="Xiong J."/>
            <person name="Zhou Z."/>
            <person name="Huo F."/>
            <person name="Miao W."/>
            <person name="Ran C."/>
            <person name="Liu Y."/>
            <person name="Zhang J."/>
            <person name="Feng J."/>
            <person name="Wang M."/>
            <person name="Wang M."/>
            <person name="Wang L."/>
            <person name="Yao B."/>
        </authorList>
    </citation>
    <scope>NUCLEOTIDE SEQUENCE [LARGE SCALE GENOMIC DNA]</scope>
    <source>
        <strain evidence="1">Wuqing</strain>
    </source>
</reference>
<evidence type="ECO:0000313" key="1">
    <source>
        <dbReference type="EMBL" id="KII61500.1"/>
    </source>
</evidence>
<dbReference type="EMBL" id="JWZT01005339">
    <property type="protein sequence ID" value="KII61500.1"/>
    <property type="molecule type" value="Genomic_DNA"/>
</dbReference>
<protein>
    <submittedName>
        <fullName evidence="1">Uncharacterized protein</fullName>
    </submittedName>
</protein>
<proteinExistence type="predicted"/>
<name>A0A0C2M378_THEKT</name>
<dbReference type="AlphaFoldDB" id="A0A0C2M378"/>
<accession>A0A0C2M378</accession>
<organism evidence="1 2">
    <name type="scientific">Thelohanellus kitauei</name>
    <name type="common">Myxosporean</name>
    <dbReference type="NCBI Taxonomy" id="669202"/>
    <lineage>
        <taxon>Eukaryota</taxon>
        <taxon>Metazoa</taxon>
        <taxon>Cnidaria</taxon>
        <taxon>Myxozoa</taxon>
        <taxon>Myxosporea</taxon>
        <taxon>Bivalvulida</taxon>
        <taxon>Platysporina</taxon>
        <taxon>Myxobolidae</taxon>
        <taxon>Thelohanellus</taxon>
    </lineage>
</organism>
<gene>
    <name evidence="1" type="ORF">RF11_12916</name>
</gene>
<dbReference type="Proteomes" id="UP000031668">
    <property type="component" value="Unassembled WGS sequence"/>
</dbReference>